<dbReference type="PROSITE" id="PS50112">
    <property type="entry name" value="PAS"/>
    <property type="match status" value="2"/>
</dbReference>
<sequence length="977" mass="106330">MNARLALLGTVDPGVAVSEVFRLALQHAVGELGALGGMIHLRGPMSALRLVSATGLPAALTHPWEIIDQEGSLPPARALHRDHGSWAPIASVDPTWPGTGLAALPMTCGDRAIGALSVLTGDHGEPGDGHWGFLRDVVTWTEERMAQAPPPSGPGPAESGGLRLRQALKEVSVGSWDWDIRTGDLIWDEAALELYGTRPADFTGRIDHWMRIVHPDDLAPTLAATHRALRDRTVYEAEYRVRRLDGTYGWTRARGRATYDEHGTPRRMVGVGWESTPSGSARDALSRAVRHMSDAFLAVDTAWRITFANLETERMLGLSEDEIVGRVLWELAVECDGVPGLERLCRKAAADQRPTGFDVHNPGKDRWFHLRVVPGPDGHTLYFTDITENRRLEEERRAAERAATERASRTAELTAALAKATTTRDVIEAVARRVLPPFAATGFLVQEVEGDRLHNLGAVGYSAEFVELVDHRPKARHGPAWEAIATGGPVFLSSAEEFAAYEPHHADLPRRSGKQSWAFLPLTASDHTFGVCVVSFDRPRRLTEEERTLLTAISALLAQSLERARLFDVEHTRSHELQRGLLPQALPDLPACESAARYLPAGRGMDVGGDWYDVIPLSSGQVALVVGDVMGHGLPEAATMGRLRTAVHTLADLELPPGEIMTHLNHLVAGMGEESYVTCLYALYDSTTGICSLARAGHPPPALVLPDGSVRFPDLAADPPLGAAEPPFETVELHVPDGSMLVLYTDGLVESSKREMDEGMAELARLLRNAHDDGTADDLELLCDTLIHGLLPAHQQAADDAAFLVARLHALTEDKVACWPLLDDPRAAGQARRHVREQLAAWGLDDLAPTTELLASELVGNVVRHAKGPVRLRLLHGSELTCEVFDGSLTMPRIRRATDTDEGGRGLQLITALSHRWGTRYTPDGKCIWTEQPLTGPDPRGQRPDAPELLSPVPDDFDGDLDALTFGDPADDPDPER</sequence>
<dbReference type="Proteomes" id="UP001551189">
    <property type="component" value="Unassembled WGS sequence"/>
</dbReference>
<dbReference type="InterPro" id="IPR035965">
    <property type="entry name" value="PAS-like_dom_sf"/>
</dbReference>
<keyword evidence="1" id="KW-0378">Hydrolase</keyword>
<evidence type="ECO:0000313" key="5">
    <source>
        <dbReference type="EMBL" id="MEU6799404.1"/>
    </source>
</evidence>
<dbReference type="CDD" id="cd00130">
    <property type="entry name" value="PAS"/>
    <property type="match status" value="2"/>
</dbReference>
<dbReference type="SUPFAM" id="SSF55781">
    <property type="entry name" value="GAF domain-like"/>
    <property type="match status" value="1"/>
</dbReference>
<accession>A0ABV3AR05</accession>
<feature type="domain" description="PAC" evidence="4">
    <location>
        <begin position="235"/>
        <end position="287"/>
    </location>
</feature>
<dbReference type="PROSITE" id="PS50113">
    <property type="entry name" value="PAC"/>
    <property type="match status" value="1"/>
</dbReference>
<evidence type="ECO:0000256" key="2">
    <source>
        <dbReference type="SAM" id="MobiDB-lite"/>
    </source>
</evidence>
<dbReference type="Gene3D" id="3.60.40.10">
    <property type="entry name" value="PPM-type phosphatase domain"/>
    <property type="match status" value="1"/>
</dbReference>
<dbReference type="Pfam" id="PF13581">
    <property type="entry name" value="HATPase_c_2"/>
    <property type="match status" value="1"/>
</dbReference>
<dbReference type="Gene3D" id="3.30.565.10">
    <property type="entry name" value="Histidine kinase-like ATPase, C-terminal domain"/>
    <property type="match status" value="1"/>
</dbReference>
<dbReference type="InterPro" id="IPR000700">
    <property type="entry name" value="PAS-assoc_C"/>
</dbReference>
<comment type="caution">
    <text evidence="5">The sequence shown here is derived from an EMBL/GenBank/DDBJ whole genome shotgun (WGS) entry which is preliminary data.</text>
</comment>
<feature type="domain" description="PAS" evidence="3">
    <location>
        <begin position="281"/>
        <end position="326"/>
    </location>
</feature>
<dbReference type="CDD" id="cd16936">
    <property type="entry name" value="HATPase_RsbW-like"/>
    <property type="match status" value="1"/>
</dbReference>
<keyword evidence="6" id="KW-1185">Reference proteome</keyword>
<evidence type="ECO:0000259" key="3">
    <source>
        <dbReference type="PROSITE" id="PS50112"/>
    </source>
</evidence>
<dbReference type="PANTHER" id="PTHR43156">
    <property type="entry name" value="STAGE II SPORULATION PROTEIN E-RELATED"/>
    <property type="match status" value="1"/>
</dbReference>
<dbReference type="InterPro" id="IPR000014">
    <property type="entry name" value="PAS"/>
</dbReference>
<name>A0ABV3AR05_9ACTN</name>
<dbReference type="InterPro" id="IPR003018">
    <property type="entry name" value="GAF"/>
</dbReference>
<dbReference type="InterPro" id="IPR029016">
    <property type="entry name" value="GAF-like_dom_sf"/>
</dbReference>
<feature type="domain" description="PAS" evidence="3">
    <location>
        <begin position="163"/>
        <end position="232"/>
    </location>
</feature>
<evidence type="ECO:0000259" key="4">
    <source>
        <dbReference type="PROSITE" id="PS50113"/>
    </source>
</evidence>
<dbReference type="InterPro" id="IPR036890">
    <property type="entry name" value="HATPase_C_sf"/>
</dbReference>
<dbReference type="NCBIfam" id="TIGR00229">
    <property type="entry name" value="sensory_box"/>
    <property type="match status" value="1"/>
</dbReference>
<dbReference type="InterPro" id="IPR036457">
    <property type="entry name" value="PPM-type-like_dom_sf"/>
</dbReference>
<proteinExistence type="predicted"/>
<dbReference type="InterPro" id="IPR003594">
    <property type="entry name" value="HATPase_dom"/>
</dbReference>
<reference evidence="5 6" key="1">
    <citation type="submission" date="2024-06" db="EMBL/GenBank/DDBJ databases">
        <title>The Natural Products Discovery Center: Release of the First 8490 Sequenced Strains for Exploring Actinobacteria Biosynthetic Diversity.</title>
        <authorList>
            <person name="Kalkreuter E."/>
            <person name="Kautsar S.A."/>
            <person name="Yang D."/>
            <person name="Bader C.D."/>
            <person name="Teijaro C.N."/>
            <person name="Fluegel L."/>
            <person name="Davis C.M."/>
            <person name="Simpson J.R."/>
            <person name="Lauterbach L."/>
            <person name="Steele A.D."/>
            <person name="Gui C."/>
            <person name="Meng S."/>
            <person name="Li G."/>
            <person name="Viehrig K."/>
            <person name="Ye F."/>
            <person name="Su P."/>
            <person name="Kiefer A.F."/>
            <person name="Nichols A."/>
            <person name="Cepeda A.J."/>
            <person name="Yan W."/>
            <person name="Fan B."/>
            <person name="Jiang Y."/>
            <person name="Adhikari A."/>
            <person name="Zheng C.-J."/>
            <person name="Schuster L."/>
            <person name="Cowan T.M."/>
            <person name="Smanski M.J."/>
            <person name="Chevrette M.G."/>
            <person name="De Carvalho L.P.S."/>
            <person name="Shen B."/>
        </authorList>
    </citation>
    <scope>NUCLEOTIDE SEQUENCE [LARGE SCALE GENOMIC DNA]</scope>
    <source>
        <strain evidence="5 6">NPDC046851</strain>
    </source>
</reference>
<dbReference type="EMBL" id="JBEYXT010000001">
    <property type="protein sequence ID" value="MEU6799404.1"/>
    <property type="molecule type" value="Genomic_DNA"/>
</dbReference>
<dbReference type="Pfam" id="PF07228">
    <property type="entry name" value="SpoIIE"/>
    <property type="match status" value="1"/>
</dbReference>
<dbReference type="SUPFAM" id="SSF81606">
    <property type="entry name" value="PP2C-like"/>
    <property type="match status" value="1"/>
</dbReference>
<dbReference type="InterPro" id="IPR013655">
    <property type="entry name" value="PAS_fold_3"/>
</dbReference>
<dbReference type="Pfam" id="PF08447">
    <property type="entry name" value="PAS_3"/>
    <property type="match status" value="1"/>
</dbReference>
<evidence type="ECO:0000313" key="6">
    <source>
        <dbReference type="Proteomes" id="UP001551189"/>
    </source>
</evidence>
<dbReference type="Pfam" id="PF08448">
    <property type="entry name" value="PAS_4"/>
    <property type="match status" value="1"/>
</dbReference>
<dbReference type="Gene3D" id="3.30.450.20">
    <property type="entry name" value="PAS domain"/>
    <property type="match status" value="2"/>
</dbReference>
<dbReference type="InterPro" id="IPR013656">
    <property type="entry name" value="PAS_4"/>
</dbReference>
<dbReference type="SMART" id="SM00331">
    <property type="entry name" value="PP2C_SIG"/>
    <property type="match status" value="1"/>
</dbReference>
<evidence type="ECO:0000256" key="1">
    <source>
        <dbReference type="ARBA" id="ARBA00022801"/>
    </source>
</evidence>
<organism evidence="5 6">
    <name type="scientific">Streptomyces neyagawaensis</name>
    <dbReference type="NCBI Taxonomy" id="42238"/>
    <lineage>
        <taxon>Bacteria</taxon>
        <taxon>Bacillati</taxon>
        <taxon>Actinomycetota</taxon>
        <taxon>Actinomycetes</taxon>
        <taxon>Kitasatosporales</taxon>
        <taxon>Streptomycetaceae</taxon>
        <taxon>Streptomyces</taxon>
    </lineage>
</organism>
<dbReference type="Gene3D" id="3.30.450.40">
    <property type="match status" value="1"/>
</dbReference>
<dbReference type="Pfam" id="PF13185">
    <property type="entry name" value="GAF_2"/>
    <property type="match status" value="1"/>
</dbReference>
<dbReference type="PANTHER" id="PTHR43156:SF2">
    <property type="entry name" value="STAGE II SPORULATION PROTEIN E"/>
    <property type="match status" value="1"/>
</dbReference>
<protein>
    <submittedName>
        <fullName evidence="5">SpoIIE family protein phosphatase</fullName>
    </submittedName>
</protein>
<dbReference type="InterPro" id="IPR001932">
    <property type="entry name" value="PPM-type_phosphatase-like_dom"/>
</dbReference>
<gene>
    <name evidence="5" type="ORF">ABZ931_00050</name>
</gene>
<dbReference type="SUPFAM" id="SSF55785">
    <property type="entry name" value="PYP-like sensor domain (PAS domain)"/>
    <property type="match status" value="2"/>
</dbReference>
<dbReference type="RefSeq" id="WP_359689427.1">
    <property type="nucleotide sequence ID" value="NZ_JBEYXT010000001.1"/>
</dbReference>
<feature type="region of interest" description="Disordered" evidence="2">
    <location>
        <begin position="930"/>
        <end position="977"/>
    </location>
</feature>
<dbReference type="SMART" id="SM00091">
    <property type="entry name" value="PAS"/>
    <property type="match status" value="2"/>
</dbReference>
<dbReference type="InterPro" id="IPR052016">
    <property type="entry name" value="Bact_Sigma-Reg"/>
</dbReference>
<dbReference type="SMART" id="SM00065">
    <property type="entry name" value="GAF"/>
    <property type="match status" value="1"/>
</dbReference>